<gene>
    <name evidence="3 5 6" type="ORF">SRAE_2000466000</name>
</gene>
<feature type="compositionally biased region" description="Basic and acidic residues" evidence="1">
    <location>
        <begin position="114"/>
        <end position="130"/>
    </location>
</feature>
<dbReference type="Proteomes" id="UP000035682">
    <property type="component" value="Unplaced"/>
</dbReference>
<feature type="region of interest" description="Disordered" evidence="1">
    <location>
        <begin position="102"/>
        <end position="134"/>
    </location>
</feature>
<evidence type="ECO:0000313" key="3">
    <source>
        <dbReference type="EMBL" id="CEF70018.1"/>
    </source>
</evidence>
<dbReference type="GeneID" id="36382389"/>
<dbReference type="WormBase" id="SRAE_2000466000">
    <property type="protein sequence ID" value="SRP01156"/>
    <property type="gene ID" value="WBGene00264896"/>
</dbReference>
<keyword evidence="2" id="KW-0472">Membrane</keyword>
<dbReference type="WBParaSite" id="SRAE_2000466000.1">
    <property type="protein sequence ID" value="SRAE_2000466000.1"/>
    <property type="gene ID" value="WBGene00264896"/>
</dbReference>
<protein>
    <submittedName>
        <fullName evidence="3 5">Uncharacterized protein</fullName>
    </submittedName>
</protein>
<evidence type="ECO:0000256" key="2">
    <source>
        <dbReference type="SAM" id="Phobius"/>
    </source>
</evidence>
<accession>A0A090LJX7</accession>
<evidence type="ECO:0000313" key="4">
    <source>
        <dbReference type="Proteomes" id="UP000035682"/>
    </source>
</evidence>
<dbReference type="AlphaFoldDB" id="A0A090LJX7"/>
<dbReference type="EMBL" id="LN609529">
    <property type="protein sequence ID" value="CEF70018.1"/>
    <property type="molecule type" value="Genomic_DNA"/>
</dbReference>
<proteinExistence type="predicted"/>
<feature type="region of interest" description="Disordered" evidence="1">
    <location>
        <begin position="166"/>
        <end position="203"/>
    </location>
</feature>
<keyword evidence="2" id="KW-1133">Transmembrane helix</keyword>
<evidence type="ECO:0000313" key="6">
    <source>
        <dbReference type="WormBase" id="SRAE_2000466000"/>
    </source>
</evidence>
<feature type="compositionally biased region" description="Basic residues" evidence="1">
    <location>
        <begin position="194"/>
        <end position="203"/>
    </location>
</feature>
<evidence type="ECO:0000313" key="5">
    <source>
        <dbReference type="WBParaSite" id="SRAE_2000466000.1"/>
    </source>
</evidence>
<sequence>MIVFLCEPLYFFFKFFYWFVIINICTVITCLKNKHIDSKNDRNLEYYEKDYRSCYDDFNVKSNYQLANNDVYLKRSKNKNDTDEKFRIFSKKDAFTDSKLDLTQSIPGSDSDEYSDKNRNKKESNSEGEKKRLKSCLKKSNNFNKILKSKKKVSFHTKIKIRVIESEEIPSLRMTSESESYGKKSESTAELNRLRMKKNNNPT</sequence>
<dbReference type="CTD" id="36382389"/>
<evidence type="ECO:0000256" key="1">
    <source>
        <dbReference type="SAM" id="MobiDB-lite"/>
    </source>
</evidence>
<feature type="transmembrane region" description="Helical" evidence="2">
    <location>
        <begin position="12"/>
        <end position="31"/>
    </location>
</feature>
<dbReference type="RefSeq" id="XP_024509217.1">
    <property type="nucleotide sequence ID" value="XM_024643559.1"/>
</dbReference>
<name>A0A090LJX7_STRRB</name>
<keyword evidence="2" id="KW-0812">Transmembrane</keyword>
<reference evidence="3 4" key="1">
    <citation type="submission" date="2014-09" db="EMBL/GenBank/DDBJ databases">
        <authorList>
            <person name="Martin A.A."/>
        </authorList>
    </citation>
    <scope>NUCLEOTIDE SEQUENCE</scope>
    <source>
        <strain evidence="4">ED321</strain>
        <strain evidence="3">ED321 Heterogonic</strain>
    </source>
</reference>
<organism evidence="3">
    <name type="scientific">Strongyloides ratti</name>
    <name type="common">Parasitic roundworm</name>
    <dbReference type="NCBI Taxonomy" id="34506"/>
    <lineage>
        <taxon>Eukaryota</taxon>
        <taxon>Metazoa</taxon>
        <taxon>Ecdysozoa</taxon>
        <taxon>Nematoda</taxon>
        <taxon>Chromadorea</taxon>
        <taxon>Rhabditida</taxon>
        <taxon>Tylenchina</taxon>
        <taxon>Panagrolaimomorpha</taxon>
        <taxon>Strongyloidoidea</taxon>
        <taxon>Strongyloididae</taxon>
        <taxon>Strongyloides</taxon>
    </lineage>
</organism>
<reference evidence="5" key="2">
    <citation type="submission" date="2020-12" db="UniProtKB">
        <authorList>
            <consortium name="WormBaseParasite"/>
        </authorList>
    </citation>
    <scope>IDENTIFICATION</scope>
</reference>
<keyword evidence="4" id="KW-1185">Reference proteome</keyword>